<protein>
    <submittedName>
        <fullName evidence="1">Uncharacterized protein</fullName>
    </submittedName>
</protein>
<comment type="caution">
    <text evidence="1">The sequence shown here is derived from an EMBL/GenBank/DDBJ whole genome shotgun (WGS) entry which is preliminary data.</text>
</comment>
<gene>
    <name evidence="1" type="ORF">QAD02_015358</name>
</gene>
<proteinExistence type="predicted"/>
<dbReference type="EMBL" id="CM056742">
    <property type="protein sequence ID" value="KAJ8679571.1"/>
    <property type="molecule type" value="Genomic_DNA"/>
</dbReference>
<keyword evidence="2" id="KW-1185">Reference proteome</keyword>
<accession>A0ACC2P9P1</accession>
<dbReference type="Proteomes" id="UP001239111">
    <property type="component" value="Chromosome 2"/>
</dbReference>
<name>A0ACC2P9P1_9HYME</name>
<evidence type="ECO:0000313" key="1">
    <source>
        <dbReference type="EMBL" id="KAJ8679571.1"/>
    </source>
</evidence>
<organism evidence="1 2">
    <name type="scientific">Eretmocerus hayati</name>
    <dbReference type="NCBI Taxonomy" id="131215"/>
    <lineage>
        <taxon>Eukaryota</taxon>
        <taxon>Metazoa</taxon>
        <taxon>Ecdysozoa</taxon>
        <taxon>Arthropoda</taxon>
        <taxon>Hexapoda</taxon>
        <taxon>Insecta</taxon>
        <taxon>Pterygota</taxon>
        <taxon>Neoptera</taxon>
        <taxon>Endopterygota</taxon>
        <taxon>Hymenoptera</taxon>
        <taxon>Apocrita</taxon>
        <taxon>Proctotrupomorpha</taxon>
        <taxon>Chalcidoidea</taxon>
        <taxon>Aphelinidae</taxon>
        <taxon>Aphelininae</taxon>
        <taxon>Eretmocerus</taxon>
    </lineage>
</organism>
<evidence type="ECO:0000313" key="2">
    <source>
        <dbReference type="Proteomes" id="UP001239111"/>
    </source>
</evidence>
<reference evidence="1" key="1">
    <citation type="submission" date="2023-04" db="EMBL/GenBank/DDBJ databases">
        <title>A chromosome-level genome assembly of the parasitoid wasp Eretmocerus hayati.</title>
        <authorList>
            <person name="Zhong Y."/>
            <person name="Liu S."/>
            <person name="Liu Y."/>
        </authorList>
    </citation>
    <scope>NUCLEOTIDE SEQUENCE</scope>
    <source>
        <strain evidence="1">ZJU_SS_LIU_2023</strain>
    </source>
</reference>
<sequence>MPYYVVLRGRNPGIYHDLEEYLDEVDGYPSNYSRRFDDWSEARAFMKYHRVLGGPAQSSLVGATGGYQHDSNGRVIIHAVGVILNQNTDEAEAAIGVWFGPNHPRNISQLVEGNPTLNDAEIQAATAAIREASDANIGSIVLKTYSRYMAETVRVYLETWKALGWIRTGGDPLANEESLKELDDALSLYDDSDVLWVNCGSLQSHARRYL</sequence>